<organism evidence="12 13">
    <name type="scientific">Oxobacter pfennigii</name>
    <dbReference type="NCBI Taxonomy" id="36849"/>
    <lineage>
        <taxon>Bacteria</taxon>
        <taxon>Bacillati</taxon>
        <taxon>Bacillota</taxon>
        <taxon>Clostridia</taxon>
        <taxon>Eubacteriales</taxon>
        <taxon>Clostridiaceae</taxon>
        <taxon>Oxobacter</taxon>
    </lineage>
</organism>
<dbReference type="HAMAP" id="MF_01499">
    <property type="entry name" value="DacA"/>
    <property type="match status" value="1"/>
</dbReference>
<dbReference type="PROSITE" id="PS51794">
    <property type="entry name" value="DAC"/>
    <property type="match status" value="1"/>
</dbReference>
<dbReference type="InterPro" id="IPR036888">
    <property type="entry name" value="DNA_integrity_DisA_N_sf"/>
</dbReference>
<sequence>MFETYIASLLSLLKHITIINIIDILIVSYIFYKLFMLISRTRAETLIKGLILILVIMKVSEFAGLITLYWIIQNTITVGFMALIIIFQPELRRALEYFGRSRFLSKTLEFNDEELNSFMTHIVEAVINLSSEKTGALIVIEQETGLNDYIESGVKLDAVISAQLLENIFVENTPLHDGAVIIRNNRIASAASFLPLTENYNHNKQMGTRHRAALGISENSDAIVIIVSEETGNISLAINGKLTKNYNAERLKDILIRIMKHRMSKRSMTLWGRAKAWIRQKQGI</sequence>
<reference evidence="12 13" key="1">
    <citation type="submission" date="2015-09" db="EMBL/GenBank/DDBJ databases">
        <title>Genome sequence of Oxobacter pfennigii DSM 3222.</title>
        <authorList>
            <person name="Poehlein A."/>
            <person name="Bengelsdorf F.R."/>
            <person name="Schiel-Bengelsdorf B."/>
            <person name="Duerre P."/>
            <person name="Daniel R."/>
        </authorList>
    </citation>
    <scope>NUCLEOTIDE SEQUENCE [LARGE SCALE GENOMIC DNA]</scope>
    <source>
        <strain evidence="12 13">DSM 3222</strain>
    </source>
</reference>
<evidence type="ECO:0000259" key="11">
    <source>
        <dbReference type="PROSITE" id="PS51794"/>
    </source>
</evidence>
<dbReference type="EMBL" id="LKET01000006">
    <property type="protein sequence ID" value="KPU46326.1"/>
    <property type="molecule type" value="Genomic_DNA"/>
</dbReference>
<comment type="caution">
    <text evidence="12">The sequence shown here is derived from an EMBL/GenBank/DDBJ whole genome shotgun (WGS) entry which is preliminary data.</text>
</comment>
<dbReference type="Gene3D" id="3.40.1700.10">
    <property type="entry name" value="DNA integrity scanning protein, DisA, N-terminal domain"/>
    <property type="match status" value="1"/>
</dbReference>
<evidence type="ECO:0000313" key="12">
    <source>
        <dbReference type="EMBL" id="KPU46326.1"/>
    </source>
</evidence>
<dbReference type="Pfam" id="PF02457">
    <property type="entry name" value="DAC"/>
    <property type="match status" value="1"/>
</dbReference>
<dbReference type="RefSeq" id="WP_054873218.1">
    <property type="nucleotide sequence ID" value="NZ_LKET01000006.1"/>
</dbReference>
<evidence type="ECO:0000256" key="3">
    <source>
        <dbReference type="ARBA" id="ARBA00022679"/>
    </source>
</evidence>
<comment type="function">
    <text evidence="10">Catalyzes the condensation of 2 ATP molecules into cyclic di-AMP (c-di-AMP), a second messenger used to regulate differing processes in different bacteria.</text>
</comment>
<dbReference type="PANTHER" id="PTHR34185:SF1">
    <property type="entry name" value="DIADENYLATE CYCLASE"/>
    <property type="match status" value="1"/>
</dbReference>
<evidence type="ECO:0000313" key="13">
    <source>
        <dbReference type="Proteomes" id="UP000050326"/>
    </source>
</evidence>
<dbReference type="OrthoDB" id="9807385at2"/>
<dbReference type="PIRSF" id="PIRSF004793">
    <property type="entry name" value="UCP004793"/>
    <property type="match status" value="1"/>
</dbReference>
<evidence type="ECO:0000256" key="9">
    <source>
        <dbReference type="ARBA" id="ARBA00023136"/>
    </source>
</evidence>
<evidence type="ECO:0000256" key="2">
    <source>
        <dbReference type="ARBA" id="ARBA00022475"/>
    </source>
</evidence>
<feature type="domain" description="DAC" evidence="11">
    <location>
        <begin position="88"/>
        <end position="248"/>
    </location>
</feature>
<dbReference type="InterPro" id="IPR003390">
    <property type="entry name" value="DNA_integrity_scan_DisA_N"/>
</dbReference>
<evidence type="ECO:0000256" key="7">
    <source>
        <dbReference type="ARBA" id="ARBA00022840"/>
    </source>
</evidence>
<comment type="similarity">
    <text evidence="10">Belongs to the adenylate cyclase family. DacA/CdaA subfamily.</text>
</comment>
<dbReference type="InterPro" id="IPR034701">
    <property type="entry name" value="CdaA"/>
</dbReference>
<dbReference type="Proteomes" id="UP000050326">
    <property type="component" value="Unassembled WGS sequence"/>
</dbReference>
<dbReference type="FunFam" id="3.40.1700.10:FF:000002">
    <property type="entry name" value="Diadenylate cyclase"/>
    <property type="match status" value="1"/>
</dbReference>
<feature type="transmembrane region" description="Helical" evidence="10">
    <location>
        <begin position="12"/>
        <end position="31"/>
    </location>
</feature>
<dbReference type="AlphaFoldDB" id="A0A0P8WEY8"/>
<keyword evidence="3 10" id="KW-0808">Transferase</keyword>
<dbReference type="SUPFAM" id="SSF143597">
    <property type="entry name" value="YojJ-like"/>
    <property type="match status" value="1"/>
</dbReference>
<dbReference type="EC" id="2.7.7.85" evidence="10"/>
<evidence type="ECO:0000256" key="10">
    <source>
        <dbReference type="HAMAP-Rule" id="MF_01499"/>
    </source>
</evidence>
<dbReference type="GO" id="GO:0005524">
    <property type="term" value="F:ATP binding"/>
    <property type="evidence" value="ECO:0007669"/>
    <property type="project" value="UniProtKB-UniRule"/>
</dbReference>
<dbReference type="NCBIfam" id="TIGR00159">
    <property type="entry name" value="diadenylate cyclase CdaA"/>
    <property type="match status" value="1"/>
</dbReference>
<dbReference type="InterPro" id="IPR045585">
    <property type="entry name" value="CdaA_N"/>
</dbReference>
<keyword evidence="5 10" id="KW-0548">Nucleotidyltransferase</keyword>
<keyword evidence="2 10" id="KW-1003">Cell membrane</keyword>
<keyword evidence="8 10" id="KW-1133">Transmembrane helix</keyword>
<evidence type="ECO:0000256" key="4">
    <source>
        <dbReference type="ARBA" id="ARBA00022692"/>
    </source>
</evidence>
<proteinExistence type="inferred from homology"/>
<evidence type="ECO:0000256" key="6">
    <source>
        <dbReference type="ARBA" id="ARBA00022741"/>
    </source>
</evidence>
<dbReference type="GO" id="GO:0006171">
    <property type="term" value="P:cAMP biosynthetic process"/>
    <property type="evidence" value="ECO:0007669"/>
    <property type="project" value="InterPro"/>
</dbReference>
<dbReference type="GO" id="GO:0106408">
    <property type="term" value="F:diadenylate cyclase activity"/>
    <property type="evidence" value="ECO:0007669"/>
    <property type="project" value="UniProtKB-EC"/>
</dbReference>
<dbReference type="Pfam" id="PF19293">
    <property type="entry name" value="CdaA_N"/>
    <property type="match status" value="1"/>
</dbReference>
<gene>
    <name evidence="12" type="primary">disA_1</name>
    <name evidence="10" type="synonym">dacA</name>
    <name evidence="12" type="ORF">OXPF_00540</name>
</gene>
<dbReference type="GO" id="GO:0005886">
    <property type="term" value="C:plasma membrane"/>
    <property type="evidence" value="ECO:0007669"/>
    <property type="project" value="UniProtKB-SubCell"/>
</dbReference>
<dbReference type="PANTHER" id="PTHR34185">
    <property type="entry name" value="DIADENYLATE CYCLASE"/>
    <property type="match status" value="1"/>
</dbReference>
<protein>
    <recommendedName>
        <fullName evidence="10">Diadenylate cyclase</fullName>
        <shortName evidence="10">DAC</shortName>
        <ecNumber evidence="10">2.7.7.85</ecNumber>
    </recommendedName>
    <alternativeName>
        <fullName evidence="10">Cyclic-di-AMP synthase</fullName>
        <shortName evidence="10">c-di-AMP synthase</shortName>
    </alternativeName>
</protein>
<dbReference type="InterPro" id="IPR050338">
    <property type="entry name" value="DisA"/>
</dbReference>
<evidence type="ECO:0000256" key="8">
    <source>
        <dbReference type="ARBA" id="ARBA00022989"/>
    </source>
</evidence>
<keyword evidence="9 10" id="KW-0472">Membrane</keyword>
<comment type="subcellular location">
    <subcellularLocation>
        <location evidence="10">Cell membrane</location>
        <topology evidence="10">Single-pass membrane protein</topology>
    </subcellularLocation>
</comment>
<evidence type="ECO:0000256" key="5">
    <source>
        <dbReference type="ARBA" id="ARBA00022695"/>
    </source>
</evidence>
<dbReference type="STRING" id="36849.OXPF_00540"/>
<dbReference type="PATRIC" id="fig|36849.3.peg.60"/>
<keyword evidence="13" id="KW-1185">Reference proteome</keyword>
<dbReference type="GO" id="GO:0004016">
    <property type="term" value="F:adenylate cyclase activity"/>
    <property type="evidence" value="ECO:0007669"/>
    <property type="project" value="UniProtKB-UniRule"/>
</dbReference>
<keyword evidence="6 10" id="KW-0547">Nucleotide-binding</keyword>
<keyword evidence="7 10" id="KW-0067">ATP-binding</keyword>
<dbReference type="InterPro" id="IPR014046">
    <property type="entry name" value="C-di-AMP_synthase"/>
</dbReference>
<evidence type="ECO:0000256" key="1">
    <source>
        <dbReference type="ARBA" id="ARBA00000877"/>
    </source>
</evidence>
<comment type="catalytic activity">
    <reaction evidence="1 10">
        <text>2 ATP = 3',3'-c-di-AMP + 2 diphosphate</text>
        <dbReference type="Rhea" id="RHEA:35655"/>
        <dbReference type="ChEBI" id="CHEBI:30616"/>
        <dbReference type="ChEBI" id="CHEBI:33019"/>
        <dbReference type="ChEBI" id="CHEBI:71500"/>
        <dbReference type="EC" id="2.7.7.85"/>
    </reaction>
</comment>
<comment type="subunit">
    <text evidence="10">Probably a homodimer.</text>
</comment>
<name>A0A0P8WEY8_9CLOT</name>
<keyword evidence="4 10" id="KW-0812">Transmembrane</keyword>
<accession>A0A0P8WEY8</accession>